<name>A0A8S5UAZ2_9CAUD</name>
<accession>A0A8S5UAZ2</accession>
<reference evidence="1" key="1">
    <citation type="journal article" date="2021" name="Proc. Natl. Acad. Sci. U.S.A.">
        <title>A Catalog of Tens of Thousands of Viruses from Human Metagenomes Reveals Hidden Associations with Chronic Diseases.</title>
        <authorList>
            <person name="Tisza M.J."/>
            <person name="Buck C.B."/>
        </authorList>
    </citation>
    <scope>NUCLEOTIDE SEQUENCE</scope>
    <source>
        <strain evidence="1">CtcK97</strain>
    </source>
</reference>
<evidence type="ECO:0000313" key="1">
    <source>
        <dbReference type="EMBL" id="DAF91595.1"/>
    </source>
</evidence>
<organism evidence="1">
    <name type="scientific">Siphoviridae sp. ctcK97</name>
    <dbReference type="NCBI Taxonomy" id="2825571"/>
    <lineage>
        <taxon>Viruses</taxon>
        <taxon>Duplodnaviria</taxon>
        <taxon>Heunggongvirae</taxon>
        <taxon>Uroviricota</taxon>
        <taxon>Caudoviricetes</taxon>
    </lineage>
</organism>
<proteinExistence type="predicted"/>
<sequence>MANPAVTALLGSSGIWMWAKTKTDRINSEDRLLLAVARSQLVEQGREYLKRGYITMDEYEEYEEHYKLYSGLGGNGLARRIFEQVDELPMMPNGIDGRKNK</sequence>
<dbReference type="EMBL" id="BK016058">
    <property type="protein sequence ID" value="DAF91595.1"/>
    <property type="molecule type" value="Genomic_DNA"/>
</dbReference>
<protein>
    <submittedName>
        <fullName evidence="1">Holin protein</fullName>
    </submittedName>
</protein>